<evidence type="ECO:0000256" key="1">
    <source>
        <dbReference type="SAM" id="MobiDB-lite"/>
    </source>
</evidence>
<reference evidence="4" key="1">
    <citation type="submission" date="2018-09" db="EMBL/GenBank/DDBJ databases">
        <authorList>
            <person name="Zhu H."/>
        </authorList>
    </citation>
    <scope>NUCLEOTIDE SEQUENCE [LARGE SCALE GENOMIC DNA]</scope>
    <source>
        <strain evidence="4">K1W22B-1</strain>
    </source>
</reference>
<evidence type="ECO:0000256" key="2">
    <source>
        <dbReference type="SAM" id="Phobius"/>
    </source>
</evidence>
<feature type="compositionally biased region" description="Low complexity" evidence="1">
    <location>
        <begin position="72"/>
        <end position="84"/>
    </location>
</feature>
<gene>
    <name evidence="3" type="ORF">D4739_10000</name>
</gene>
<keyword evidence="2" id="KW-0472">Membrane</keyword>
<dbReference type="RefSeq" id="WP_120060482.1">
    <property type="nucleotide sequence ID" value="NZ_QYRP01000002.1"/>
</dbReference>
<keyword evidence="2" id="KW-0812">Transmembrane</keyword>
<dbReference type="InterPro" id="IPR038232">
    <property type="entry name" value="PknH-like_Extracell_sf"/>
</dbReference>
<sequence>MSERDPIRDLENFGTGGVPVTPLSPAEVRRLGDRRRTRRNAVVATGAVAVVAVIAAPFAFLGGGPNRPEPPSTTITPTVTPSVTDSAEPAPPGGWRTTIPDDFPLLHDLPERNDQGEETTTTSRLVLEPMDFCGTTPWSYTGTVAHKGVDFNGPEDYRDRVIATYSDARAAQLALDGARDSATGCDEETADGTTKRNTVWGAQIPASDDTFLITTRYQMAGTTGYMPGMTTLLVTRVGNALFLTTESNEGGMTDEQTSSAVEEMVGWSGTMTAAMCIYASDPCGGPSSSTTEIPSDFPLGLANPLGSDGTVNGTPAGERMTHADPCDSKGILVSEPVDRLDYDLMGPEFHEMRELRTYPDAATAQAALDNLAAAVADCPNETLTNGIEATWSTHDVTTGYSTVTASRAIGEEGGYTWQYTRVGRALVGIVWAGEGGSPESLRDNAQWMTEITKQIAPKMCLFTQDGC</sequence>
<proteinExistence type="predicted"/>
<name>A0A3A5H902_9ACTN</name>
<feature type="transmembrane region" description="Helical" evidence="2">
    <location>
        <begin position="40"/>
        <end position="61"/>
    </location>
</feature>
<evidence type="ECO:0000313" key="3">
    <source>
        <dbReference type="EMBL" id="RJS46511.1"/>
    </source>
</evidence>
<comment type="caution">
    <text evidence="3">The sequence shown here is derived from an EMBL/GenBank/DDBJ whole genome shotgun (WGS) entry which is preliminary data.</text>
</comment>
<keyword evidence="2" id="KW-1133">Transmembrane helix</keyword>
<dbReference type="EMBL" id="QYRP01000002">
    <property type="protein sequence ID" value="RJS46511.1"/>
    <property type="molecule type" value="Genomic_DNA"/>
</dbReference>
<feature type="region of interest" description="Disordered" evidence="1">
    <location>
        <begin position="1"/>
        <end position="21"/>
    </location>
</feature>
<dbReference type="OrthoDB" id="3768081at2"/>
<organism evidence="3 4">
    <name type="scientific">Nocardioides cavernaquae</name>
    <dbReference type="NCBI Taxonomy" id="2321396"/>
    <lineage>
        <taxon>Bacteria</taxon>
        <taxon>Bacillati</taxon>
        <taxon>Actinomycetota</taxon>
        <taxon>Actinomycetes</taxon>
        <taxon>Propionibacteriales</taxon>
        <taxon>Nocardioidaceae</taxon>
        <taxon>Nocardioides</taxon>
    </lineage>
</organism>
<feature type="compositionally biased region" description="Basic and acidic residues" evidence="1">
    <location>
        <begin position="1"/>
        <end position="11"/>
    </location>
</feature>
<dbReference type="Proteomes" id="UP000276542">
    <property type="component" value="Unassembled WGS sequence"/>
</dbReference>
<accession>A0A3A5H902</accession>
<protein>
    <submittedName>
        <fullName evidence="3">Sensor domain-containing protein</fullName>
    </submittedName>
</protein>
<evidence type="ECO:0000313" key="4">
    <source>
        <dbReference type="Proteomes" id="UP000276542"/>
    </source>
</evidence>
<feature type="region of interest" description="Disordered" evidence="1">
    <location>
        <begin position="61"/>
        <end position="104"/>
    </location>
</feature>
<keyword evidence="4" id="KW-1185">Reference proteome</keyword>
<dbReference type="AlphaFoldDB" id="A0A3A5H902"/>
<dbReference type="Gene3D" id="3.40.1000.70">
    <property type="entry name" value="PknH-like extracellular domain"/>
    <property type="match status" value="1"/>
</dbReference>